<proteinExistence type="evidence at transcript level"/>
<accession>C0HHV6</accession>
<dbReference type="KEGG" id="zma:100285260"/>
<dbReference type="OrthoDB" id="652551at2759"/>
<dbReference type="AlphaFoldDB" id="C0HHV6"/>
<dbReference type="EMBL" id="BT061912">
    <property type="protein sequence ID" value="ACN26609.1"/>
    <property type="molecule type" value="mRNA"/>
</dbReference>
<name>C0HHV6_MAIZE</name>
<organism evidence="1">
    <name type="scientific">Zea mays</name>
    <name type="common">Maize</name>
    <dbReference type="NCBI Taxonomy" id="4577"/>
    <lineage>
        <taxon>Eukaryota</taxon>
        <taxon>Viridiplantae</taxon>
        <taxon>Streptophyta</taxon>
        <taxon>Embryophyta</taxon>
        <taxon>Tracheophyta</taxon>
        <taxon>Spermatophyta</taxon>
        <taxon>Magnoliopsida</taxon>
        <taxon>Liliopsida</taxon>
        <taxon>Poales</taxon>
        <taxon>Poaceae</taxon>
        <taxon>PACMAD clade</taxon>
        <taxon>Panicoideae</taxon>
        <taxon>Andropogonodae</taxon>
        <taxon>Andropogoneae</taxon>
        <taxon>Tripsacinae</taxon>
        <taxon>Zea</taxon>
    </lineage>
</organism>
<evidence type="ECO:0000313" key="1">
    <source>
        <dbReference type="EMBL" id="ACN26609.1"/>
    </source>
</evidence>
<sequence>MSSWANRIKHTYQTMALPLLLVHRLHRLAPLDTVHPRLLIPGGFPRRQTCTASVFCCLSWSQARPPARPLSTTRASTCPDGCSQLVAPNGVRRCSILSS</sequence>
<protein>
    <submittedName>
        <fullName evidence="1">Uncharacterized protein</fullName>
    </submittedName>
</protein>
<dbReference type="GeneID" id="100285260"/>
<dbReference type="RefSeq" id="NP_001151626.2">
    <property type="nucleotide sequence ID" value="NM_001158154.2"/>
</dbReference>
<reference evidence="1" key="1">
    <citation type="journal article" date="2009" name="PLoS Genet.">
        <title>Sequencing, mapping, and analysis of 27,455 maize full-length cDNAs.</title>
        <authorList>
            <person name="Soderlund C."/>
            <person name="Descour A."/>
            <person name="Kudrna D."/>
            <person name="Bomhoff M."/>
            <person name="Boyd L."/>
            <person name="Currie J."/>
            <person name="Angelova A."/>
            <person name="Collura K."/>
            <person name="Wissotski M."/>
            <person name="Ashley E."/>
            <person name="Morrow D."/>
            <person name="Fernandes J."/>
            <person name="Walbot V."/>
            <person name="Yu Y."/>
        </authorList>
    </citation>
    <scope>NUCLEOTIDE SEQUENCE</scope>
    <source>
        <strain evidence="1">B73</strain>
    </source>
</reference>